<dbReference type="EMBL" id="KV454475">
    <property type="protein sequence ID" value="ODV63749.1"/>
    <property type="molecule type" value="Genomic_DNA"/>
</dbReference>
<accession>A0A1D2VQ75</accession>
<dbReference type="GeneID" id="30965969"/>
<dbReference type="Proteomes" id="UP000095038">
    <property type="component" value="Unassembled WGS sequence"/>
</dbReference>
<dbReference type="InParanoid" id="A0A1D2VQ75"/>
<evidence type="ECO:0000256" key="1">
    <source>
        <dbReference type="SAM" id="MobiDB-lite"/>
    </source>
</evidence>
<feature type="region of interest" description="Disordered" evidence="1">
    <location>
        <begin position="101"/>
        <end position="120"/>
    </location>
</feature>
<organism evidence="2 3">
    <name type="scientific">Ascoidea rubescens DSM 1968</name>
    <dbReference type="NCBI Taxonomy" id="1344418"/>
    <lineage>
        <taxon>Eukaryota</taxon>
        <taxon>Fungi</taxon>
        <taxon>Dikarya</taxon>
        <taxon>Ascomycota</taxon>
        <taxon>Saccharomycotina</taxon>
        <taxon>Saccharomycetes</taxon>
        <taxon>Ascoideaceae</taxon>
        <taxon>Ascoidea</taxon>
    </lineage>
</organism>
<dbReference type="InterPro" id="IPR013239">
    <property type="entry name" value="RNA_polI_Rpa14"/>
</dbReference>
<dbReference type="AlphaFoldDB" id="A0A1D2VQ75"/>
<dbReference type="Gene3D" id="6.10.250.3390">
    <property type="match status" value="1"/>
</dbReference>
<sequence>MFRNKRTYFSAVTAPTAVKVRNSKTLDTFAVESLLTEFISNVELRQKMVLLSSTHFSDPQDTKDETNPVSLATHSSSVLNRTILTQLKRVQRELRGLPPTLELPNTFNRNKNSKKNKQPTVTIIENETLSDINEKTSTIEIINIDNNAGDDQQESIEKKVKLNQEVSNSRKRLRSHDDGHNSGKKSISKEERKRNKREKRKVVKKKTIEKKTLKNKLEAEAVTRNEDVKVKVEPIKK</sequence>
<dbReference type="OrthoDB" id="4093689at2759"/>
<proteinExistence type="predicted"/>
<gene>
    <name evidence="2" type="ORF">ASCRUDRAFT_73540</name>
</gene>
<feature type="compositionally biased region" description="Basic residues" evidence="1">
    <location>
        <begin position="194"/>
        <end position="207"/>
    </location>
</feature>
<dbReference type="Pfam" id="PF08203">
    <property type="entry name" value="RNA_polI_A14"/>
    <property type="match status" value="1"/>
</dbReference>
<evidence type="ECO:0000313" key="2">
    <source>
        <dbReference type="EMBL" id="ODV63749.1"/>
    </source>
</evidence>
<keyword evidence="3" id="KW-1185">Reference proteome</keyword>
<feature type="region of interest" description="Disordered" evidence="1">
    <location>
        <begin position="162"/>
        <end position="207"/>
    </location>
</feature>
<protein>
    <submittedName>
        <fullName evidence="2">Uncharacterized protein</fullName>
    </submittedName>
</protein>
<evidence type="ECO:0000313" key="3">
    <source>
        <dbReference type="Proteomes" id="UP000095038"/>
    </source>
</evidence>
<dbReference type="RefSeq" id="XP_020050056.1">
    <property type="nucleotide sequence ID" value="XM_020192333.1"/>
</dbReference>
<feature type="compositionally biased region" description="Basic and acidic residues" evidence="1">
    <location>
        <begin position="175"/>
        <end position="193"/>
    </location>
</feature>
<name>A0A1D2VQ75_9ASCO</name>
<reference evidence="3" key="1">
    <citation type="submission" date="2016-05" db="EMBL/GenBank/DDBJ databases">
        <title>Comparative genomics of biotechnologically important yeasts.</title>
        <authorList>
            <consortium name="DOE Joint Genome Institute"/>
            <person name="Riley R."/>
            <person name="Haridas S."/>
            <person name="Wolfe K.H."/>
            <person name="Lopes M.R."/>
            <person name="Hittinger C.T."/>
            <person name="Goker M."/>
            <person name="Salamov A."/>
            <person name="Wisecaver J."/>
            <person name="Long T.M."/>
            <person name="Aerts A.L."/>
            <person name="Barry K."/>
            <person name="Choi C."/>
            <person name="Clum A."/>
            <person name="Coughlan A.Y."/>
            <person name="Deshpande S."/>
            <person name="Douglass A.P."/>
            <person name="Hanson S.J."/>
            <person name="Klenk H.-P."/>
            <person name="Labutti K."/>
            <person name="Lapidus A."/>
            <person name="Lindquist E."/>
            <person name="Lipzen A."/>
            <person name="Meier-Kolthoff J.P."/>
            <person name="Ohm R.A."/>
            <person name="Otillar R.P."/>
            <person name="Pangilinan J."/>
            <person name="Peng Y."/>
            <person name="Rokas A."/>
            <person name="Rosa C.A."/>
            <person name="Scheuner C."/>
            <person name="Sibirny A.A."/>
            <person name="Slot J.C."/>
            <person name="Stielow J.B."/>
            <person name="Sun H."/>
            <person name="Kurtzman C.P."/>
            <person name="Blackwell M."/>
            <person name="Grigoriev I.V."/>
            <person name="Jeffries T.W."/>
        </authorList>
    </citation>
    <scope>NUCLEOTIDE SEQUENCE [LARGE SCALE GENOMIC DNA]</scope>
    <source>
        <strain evidence="3">DSM 1968</strain>
    </source>
</reference>